<dbReference type="KEGG" id="bar:GBAA_5210"/>
<keyword evidence="1" id="KW-1133">Transmembrane helix</keyword>
<accession>Q6KIW6</accession>
<sequence>MRKSKRLPFSYEFFCIIIYIGGVLIKLYSLLSLVFSLIGSILFIASVLYLPNLYLFISFPLVILGFMFSMVAISKNEASKLRFAGIFILLLLILFVLIGIPFIFVGFGF</sequence>
<reference evidence="2 3" key="1">
    <citation type="journal article" date="2009" name="J. Bacteriol.">
        <title>The complete genome sequence of Bacillus anthracis Ames 'Ancestor'.</title>
        <authorList>
            <person name="Ravel J."/>
            <person name="Jiang L."/>
            <person name="Stanley S.T."/>
            <person name="Wilson M.R."/>
            <person name="Decker R.S."/>
            <person name="Read T.D."/>
            <person name="Worsham P."/>
            <person name="Keim P.S."/>
            <person name="Salzberg S.L."/>
            <person name="Fraser-Liggett C.M."/>
            <person name="Rasko D.A."/>
        </authorList>
    </citation>
    <scope>NUCLEOTIDE SEQUENCE [LARGE SCALE GENOMIC DNA]</scope>
    <source>
        <strain evidence="3">Ames ancestor</strain>
    </source>
</reference>
<gene>
    <name evidence="2" type="ordered locus">GBAA_5210</name>
</gene>
<feature type="transmembrane region" description="Helical" evidence="1">
    <location>
        <begin position="51"/>
        <end position="73"/>
    </location>
</feature>
<dbReference type="EMBL" id="AE017334">
    <property type="protein sequence ID" value="AAT35455.1"/>
    <property type="molecule type" value="Genomic_DNA"/>
</dbReference>
<accession>Q81XM4</accession>
<feature type="transmembrane region" description="Helical" evidence="1">
    <location>
        <begin position="85"/>
        <end position="107"/>
    </location>
</feature>
<organism evidence="2 3">
    <name type="scientific">Bacillus anthracis</name>
    <name type="common">anthrax bacterium</name>
    <dbReference type="NCBI Taxonomy" id="1392"/>
    <lineage>
        <taxon>Bacteria</taxon>
        <taxon>Bacillati</taxon>
        <taxon>Bacillota</taxon>
        <taxon>Bacilli</taxon>
        <taxon>Bacillales</taxon>
        <taxon>Bacillaceae</taxon>
        <taxon>Bacillus</taxon>
        <taxon>Bacillus cereus group</taxon>
    </lineage>
</organism>
<feature type="transmembrane region" description="Helical" evidence="1">
    <location>
        <begin position="12"/>
        <end position="45"/>
    </location>
</feature>
<evidence type="ECO:0000313" key="2">
    <source>
        <dbReference type="EMBL" id="AAT35455.1"/>
    </source>
</evidence>
<evidence type="ECO:0000256" key="1">
    <source>
        <dbReference type="SAM" id="Phobius"/>
    </source>
</evidence>
<protein>
    <submittedName>
        <fullName evidence="2">Uncharacterized protein</fullName>
    </submittedName>
</protein>
<proteinExistence type="predicted"/>
<keyword evidence="3" id="KW-1185">Reference proteome</keyword>
<dbReference type="Proteomes" id="UP000000594">
    <property type="component" value="Chromosome"/>
</dbReference>
<accession>E9QVM6</accession>
<name>A0A1T3V9W4_BACAN</name>
<keyword evidence="1" id="KW-0812">Transmembrane</keyword>
<keyword evidence="1" id="KW-0472">Membrane</keyword>
<accession>A0A1T3V9W4</accession>
<evidence type="ECO:0000313" key="3">
    <source>
        <dbReference type="Proteomes" id="UP000000594"/>
    </source>
</evidence>
<dbReference type="AlphaFoldDB" id="A0A1T3V9W4"/>